<evidence type="ECO:0000259" key="2">
    <source>
        <dbReference type="Pfam" id="PF13808"/>
    </source>
</evidence>
<dbReference type="PANTHER" id="PTHR30298:SF0">
    <property type="entry name" value="PROTEIN YBFL-RELATED"/>
    <property type="match status" value="1"/>
</dbReference>
<feature type="domain" description="Transposase IS4-like" evidence="1">
    <location>
        <begin position="104"/>
        <end position="334"/>
    </location>
</feature>
<protein>
    <submittedName>
        <fullName evidence="3">ISAs1 family transposase</fullName>
    </submittedName>
</protein>
<evidence type="ECO:0000313" key="4">
    <source>
        <dbReference type="Proteomes" id="UP000219285"/>
    </source>
</evidence>
<dbReference type="InterPro" id="IPR047647">
    <property type="entry name" value="ISAs1_transpos"/>
</dbReference>
<evidence type="ECO:0000259" key="1">
    <source>
        <dbReference type="Pfam" id="PF01609"/>
    </source>
</evidence>
<dbReference type="EMBL" id="CP052766">
    <property type="protein sequence ID" value="QJR80741.1"/>
    <property type="molecule type" value="Genomic_DNA"/>
</dbReference>
<dbReference type="InterPro" id="IPR002559">
    <property type="entry name" value="Transposase_11"/>
</dbReference>
<reference evidence="4" key="1">
    <citation type="submission" date="2014-12" db="EMBL/GenBank/DDBJ databases">
        <title>Complete genome sequence of a multi-drug resistant Klebsiella pneumoniae.</title>
        <authorList>
            <person name="Hua X."/>
            <person name="Chen Q."/>
            <person name="Li X."/>
            <person name="Feng Y."/>
            <person name="Ruan Z."/>
            <person name="Yu Y."/>
        </authorList>
    </citation>
    <scope>NUCLEOTIDE SEQUENCE [LARGE SCALE GENOMIC DNA]</scope>
    <source>
        <strain evidence="4">5.12</strain>
    </source>
</reference>
<dbReference type="NCBIfam" id="NF033564">
    <property type="entry name" value="transpos_ISAs1"/>
    <property type="match status" value="1"/>
</dbReference>
<keyword evidence="4" id="KW-1185">Reference proteome</keyword>
<dbReference type="AlphaFoldDB" id="A0A6M4MC32"/>
<dbReference type="PANTHER" id="PTHR30298">
    <property type="entry name" value="H REPEAT-ASSOCIATED PREDICTED TRANSPOSASE"/>
    <property type="match status" value="1"/>
</dbReference>
<feature type="domain" description="H repeat-associated protein N-terminal" evidence="2">
    <location>
        <begin position="8"/>
        <end position="94"/>
    </location>
</feature>
<accession>A0A6M4MC32</accession>
<reference evidence="3 4" key="2">
    <citation type="submission" date="2020-04" db="EMBL/GenBank/DDBJ databases">
        <title>Complete genome sequence of Alteromonas pelagimontana 5.12T.</title>
        <authorList>
            <person name="Sinha R.K."/>
            <person name="Krishnan K.P."/>
            <person name="Kurian J.P."/>
        </authorList>
    </citation>
    <scope>NUCLEOTIDE SEQUENCE [LARGE SCALE GENOMIC DNA]</scope>
    <source>
        <strain evidence="3 4">5.12</strain>
    </source>
</reference>
<dbReference type="Pfam" id="PF01609">
    <property type="entry name" value="DDE_Tnp_1"/>
    <property type="match status" value="1"/>
</dbReference>
<dbReference type="Pfam" id="PF13808">
    <property type="entry name" value="DDE_Tnp_1_assoc"/>
    <property type="match status" value="1"/>
</dbReference>
<dbReference type="GO" id="GO:0003677">
    <property type="term" value="F:DNA binding"/>
    <property type="evidence" value="ECO:0007669"/>
    <property type="project" value="InterPro"/>
</dbReference>
<dbReference type="RefSeq" id="WP_170669035.1">
    <property type="nucleotide sequence ID" value="NZ_CP052766.1"/>
</dbReference>
<name>A0A6M4MC32_9ALTE</name>
<dbReference type="KEGG" id="apel:CA267_008100"/>
<dbReference type="InterPro" id="IPR032806">
    <property type="entry name" value="YbfD_N"/>
</dbReference>
<organism evidence="3 4">
    <name type="scientific">Alteromonas pelagimontana</name>
    <dbReference type="NCBI Taxonomy" id="1858656"/>
    <lineage>
        <taxon>Bacteria</taxon>
        <taxon>Pseudomonadati</taxon>
        <taxon>Pseudomonadota</taxon>
        <taxon>Gammaproteobacteria</taxon>
        <taxon>Alteromonadales</taxon>
        <taxon>Alteromonadaceae</taxon>
        <taxon>Alteromonas/Salinimonas group</taxon>
        <taxon>Alteromonas</taxon>
    </lineage>
</organism>
<dbReference type="GO" id="GO:0006313">
    <property type="term" value="P:DNA transposition"/>
    <property type="evidence" value="ECO:0007669"/>
    <property type="project" value="InterPro"/>
</dbReference>
<dbReference type="Proteomes" id="UP000219285">
    <property type="component" value="Chromosome"/>
</dbReference>
<proteinExistence type="predicted"/>
<sequence>METGAFEQFFGELEDPRQSAKVAHLFTDILFLVVCASIAGAKGWEDIEDFGDLHCNWFTGKGLFKNGLPVHDTIARVVSRIDSEQFQRCFIGWMQSVAELSEGQLIAIDGKRLCGSYNRDERQSAIHMVNAFASENNMVLGQIKTQSKSNEITAIPALLSLLDIRGCLISIDAMGCQTDIAGQIIDSGGDYLLALKGNQKELHDAVRYALTGVVNEEVICLEKSHGRKEARAYHVMEAATLADTFPEWKGLKSIGVALGYRQTKSGKESLEYRYYISSATLTKARFAKEVRSHWAVENSLHWVLDVSMKEDQCRIYRGNAAEVLSGARKIALNMLRAETSRKVSIPRKQKRAHGSTDYLEQVLAAGLTTLDDI</sequence>
<evidence type="ECO:0000313" key="3">
    <source>
        <dbReference type="EMBL" id="QJR80741.1"/>
    </source>
</evidence>
<gene>
    <name evidence="3" type="ORF">CA267_008100</name>
</gene>
<dbReference type="InterPro" id="IPR051698">
    <property type="entry name" value="Transposase_11-like"/>
</dbReference>
<dbReference type="GO" id="GO:0004803">
    <property type="term" value="F:transposase activity"/>
    <property type="evidence" value="ECO:0007669"/>
    <property type="project" value="InterPro"/>
</dbReference>